<protein>
    <submittedName>
        <fullName evidence="2">Uncharacterized protein</fullName>
    </submittedName>
</protein>
<reference evidence="2 3" key="1">
    <citation type="submission" date="2015-10" db="EMBL/GenBank/DDBJ databases">
        <title>Draft genome sequence of Salegentibacter salinarum KCTC 12975.</title>
        <authorList>
            <person name="Lin W."/>
            <person name="Zheng Q."/>
        </authorList>
    </citation>
    <scope>NUCLEOTIDE SEQUENCE [LARGE SCALE GENOMIC DNA]</scope>
    <source>
        <strain evidence="2 3">KCTC 12975</strain>
    </source>
</reference>
<evidence type="ECO:0000313" key="3">
    <source>
        <dbReference type="Proteomes" id="UP000232673"/>
    </source>
</evidence>
<evidence type="ECO:0000256" key="1">
    <source>
        <dbReference type="SAM" id="Phobius"/>
    </source>
</evidence>
<dbReference type="EMBL" id="LKTS01000008">
    <property type="protein sequence ID" value="PKD19980.1"/>
    <property type="molecule type" value="Genomic_DNA"/>
</dbReference>
<dbReference type="Proteomes" id="UP000232673">
    <property type="component" value="Unassembled WGS sequence"/>
</dbReference>
<keyword evidence="1" id="KW-1133">Transmembrane helix</keyword>
<feature type="transmembrane region" description="Helical" evidence="1">
    <location>
        <begin position="20"/>
        <end position="44"/>
    </location>
</feature>
<proteinExistence type="predicted"/>
<keyword evidence="1" id="KW-0812">Transmembrane</keyword>
<keyword evidence="3" id="KW-1185">Reference proteome</keyword>
<comment type="caution">
    <text evidence="2">The sequence shown here is derived from an EMBL/GenBank/DDBJ whole genome shotgun (WGS) entry which is preliminary data.</text>
</comment>
<name>A0A2N0TZ00_9FLAO</name>
<sequence length="67" mass="7867">MAIFIAVWKKLFFRKRDIHLFEILVLLCFFMGMGMIVNTVFGFVDSLIDFNQSAYTAIMGFKTNKYI</sequence>
<keyword evidence="1" id="KW-0472">Membrane</keyword>
<dbReference type="AlphaFoldDB" id="A0A2N0TZ00"/>
<organism evidence="2 3">
    <name type="scientific">Salegentibacter salinarum</name>
    <dbReference type="NCBI Taxonomy" id="447422"/>
    <lineage>
        <taxon>Bacteria</taxon>
        <taxon>Pseudomonadati</taxon>
        <taxon>Bacteroidota</taxon>
        <taxon>Flavobacteriia</taxon>
        <taxon>Flavobacteriales</taxon>
        <taxon>Flavobacteriaceae</taxon>
        <taxon>Salegentibacter</taxon>
    </lineage>
</organism>
<evidence type="ECO:0000313" key="2">
    <source>
        <dbReference type="EMBL" id="PKD19980.1"/>
    </source>
</evidence>
<accession>A0A2N0TZ00</accession>
<gene>
    <name evidence="2" type="ORF">APR41_14970</name>
</gene>